<evidence type="ECO:0000256" key="2">
    <source>
        <dbReference type="ARBA" id="ARBA00004245"/>
    </source>
</evidence>
<dbReference type="GO" id="GO:0016012">
    <property type="term" value="C:sarcoglycan complex"/>
    <property type="evidence" value="ECO:0007669"/>
    <property type="project" value="InterPro"/>
</dbReference>
<keyword evidence="6" id="KW-1003">Cell membrane</keyword>
<keyword evidence="13" id="KW-0325">Glycoprotein</keyword>
<dbReference type="EMBL" id="CADCXU010030563">
    <property type="protein sequence ID" value="CAB0016695.1"/>
    <property type="molecule type" value="Genomic_DNA"/>
</dbReference>
<evidence type="ECO:0000256" key="1">
    <source>
        <dbReference type="ARBA" id="ARBA00002860"/>
    </source>
</evidence>
<dbReference type="OrthoDB" id="5843723at2759"/>
<proteinExistence type="inferred from homology"/>
<evidence type="ECO:0000256" key="12">
    <source>
        <dbReference type="ARBA" id="ARBA00023157"/>
    </source>
</evidence>
<dbReference type="GO" id="GO:0007517">
    <property type="term" value="P:muscle organ development"/>
    <property type="evidence" value="ECO:0007669"/>
    <property type="project" value="InterPro"/>
</dbReference>
<evidence type="ECO:0000256" key="3">
    <source>
        <dbReference type="ARBA" id="ARBA00004274"/>
    </source>
</evidence>
<evidence type="ECO:0000256" key="16">
    <source>
        <dbReference type="SAM" id="MobiDB-lite"/>
    </source>
</evidence>
<keyword evidence="14" id="KW-0206">Cytoskeleton</keyword>
<keyword evidence="11" id="KW-0472">Membrane</keyword>
<evidence type="ECO:0000256" key="5">
    <source>
        <dbReference type="ARBA" id="ARBA00015329"/>
    </source>
</evidence>
<name>A0A6H5HGY3_9HEMI</name>
<comment type="subunit">
    <text evidence="15">Cross-link to form 2 major subcomplexes: one consisting of SGCB, SGCD and SGCG and the other consisting of SGCB and SGCD. The association between SGCB and SGCG is particularly strong while SGCA is loosely associated with the other sarcoglycans.</text>
</comment>
<evidence type="ECO:0000256" key="14">
    <source>
        <dbReference type="ARBA" id="ARBA00023212"/>
    </source>
</evidence>
<feature type="compositionally biased region" description="Basic and acidic residues" evidence="16">
    <location>
        <begin position="762"/>
        <end position="772"/>
    </location>
</feature>
<protein>
    <recommendedName>
        <fullName evidence="5">Beta-sarcoglycan</fullName>
    </recommendedName>
</protein>
<dbReference type="Pfam" id="PF04790">
    <property type="entry name" value="Sarcoglycan_1"/>
    <property type="match status" value="1"/>
</dbReference>
<feature type="compositionally biased region" description="Basic residues" evidence="16">
    <location>
        <begin position="541"/>
        <end position="554"/>
    </location>
</feature>
<feature type="compositionally biased region" description="Basic and acidic residues" evidence="16">
    <location>
        <begin position="148"/>
        <end position="164"/>
    </location>
</feature>
<evidence type="ECO:0000256" key="8">
    <source>
        <dbReference type="ARBA" id="ARBA00022692"/>
    </source>
</evidence>
<gene>
    <name evidence="17" type="ORF">NTEN_LOCUS20843</name>
</gene>
<accession>A0A6H5HGY3</accession>
<evidence type="ECO:0000256" key="9">
    <source>
        <dbReference type="ARBA" id="ARBA00022968"/>
    </source>
</evidence>
<evidence type="ECO:0000256" key="13">
    <source>
        <dbReference type="ARBA" id="ARBA00023180"/>
    </source>
</evidence>
<evidence type="ECO:0000256" key="6">
    <source>
        <dbReference type="ARBA" id="ARBA00022475"/>
    </source>
</evidence>
<comment type="similarity">
    <text evidence="4">Belongs to the sarcoglycan beta/delta/gamma/zeta family.</text>
</comment>
<dbReference type="PANTHER" id="PTHR21142:SF2">
    <property type="entry name" value="BETA-SARCOGLYCAN"/>
    <property type="match status" value="1"/>
</dbReference>
<dbReference type="Proteomes" id="UP000479000">
    <property type="component" value="Unassembled WGS sequence"/>
</dbReference>
<comment type="subcellular location">
    <subcellularLocation>
        <location evidence="3">Cell membrane</location>
        <location evidence="3">Sarcolemma</location>
        <topology evidence="3">Single-pass type II membrane protein</topology>
    </subcellularLocation>
    <subcellularLocation>
        <location evidence="2">Cytoplasm</location>
        <location evidence="2">Cytoskeleton</location>
    </subcellularLocation>
</comment>
<dbReference type="InterPro" id="IPR027659">
    <property type="entry name" value="Sgcb"/>
</dbReference>
<evidence type="ECO:0000256" key="4">
    <source>
        <dbReference type="ARBA" id="ARBA00007574"/>
    </source>
</evidence>
<dbReference type="GO" id="GO:0005856">
    <property type="term" value="C:cytoskeleton"/>
    <property type="evidence" value="ECO:0007669"/>
    <property type="project" value="UniProtKB-SubCell"/>
</dbReference>
<feature type="compositionally biased region" description="Basic and acidic residues" evidence="16">
    <location>
        <begin position="193"/>
        <end position="202"/>
    </location>
</feature>
<keyword evidence="7" id="KW-0963">Cytoplasm</keyword>
<sequence length="1104" mass="123393">MIYNNEQVAVNRRSRKSEGWTFISTASCQRANLLSLPKADWPFSSIVEMLCSHQKTIFLLYDAERLARCSVEIAPSTNALELYVDEVPLSLEQTYSLVIGGHCPLGEYRVYAHLSRKGYRVLRHDKRITVTRYERDVRLDQIALAERRDKRKTDTDKSDAKDVAAKGQTQDGANLESNPEESAKESSASQKSPDGKKKRDSSPEVMIIDDPDVEVITIDQDDDDVEITCVKTPSHVETVDLLESEDDDDDVVFVPQRPKNDDPSKWRKWYLSIRDFITKESSQDRSVTPKMTNLRAIDYFDLANKSVDSIMRAIPPHNGSVDFINAPDQRFIPVEILPKFAHYKISLNTEENESVHNDSSRVDTTQNLEDILRSDQPCNRYGYSYHRTRTFSYTRPNNPRPFGSFGNWTNRMHVSEQSQFFSNDSSNKFFQRSQRFAPRASQPFQNHSARFGQNNFQKFFGNAQQNWPPSQMAAAMNSVGQMLQQGQMQQQGQMGNPMGLQLKIAMQQACQMLAMSLMQSSQSLMQLNNPQRSQLSGPPIYKHRPHYHRGRWRGRGNWQKGARNSPKRPAETGVVYLVDGDDEDTKEKPKLKRVMALNAIANLNSPKKAKTEKNLKIEQDDKPSSTIELKNVEAKQENVVSDDDEKFSPDVISLSGSDECEVVSTATPTIELPPLPSIDRPSAIESESTLRKSPEPRADQQIVEIDSSTPEIVEVTPEDNIDSEPAERKAVETSEAIEPPDLSAEAPMPVKPQDDAISQDSLSRDANVRPDNSDSSSAQDEPAVDSWEDLKKIEPASPSKSFRSILNYDEQRIGVADVLKSLQVVGPIDETDDTDDVLKVAYDVYLPNQPFRKSLQLVPNYRIIVTKTAPAGARRPSGANQSTGPLWRRDNGAKCGAGNIYKPNGKIEGVRGYSTQLRGVKGGVHLEVEDSRGRVRNSLTLEQNGTHVKGMRSFTVGGFFAAEKPDFRLLSGARNLHGRHIETGRVAGPLGEKAVYRSDAFTKLKGSEGTRIEGKEILLTADQEVRLKSVNGSIILTGGKGGISLDVKSIPIVTKSLGGYLASQYKVCVCMPQGKLFRVPVSKDYNSQMGCYNIDVSPQHNPCM</sequence>
<feature type="compositionally biased region" description="Basic and acidic residues" evidence="16">
    <location>
        <begin position="688"/>
        <end position="698"/>
    </location>
</feature>
<evidence type="ECO:0000256" key="15">
    <source>
        <dbReference type="ARBA" id="ARBA00026041"/>
    </source>
</evidence>
<comment type="function">
    <text evidence="1">Component of the sarcoglycan complex, a subcomplex of the dystrophin-glycoprotein complex which forms a link between the F-actin cytoskeleton and the extracellular matrix.</text>
</comment>
<keyword evidence="9" id="KW-0735">Signal-anchor</keyword>
<keyword evidence="8" id="KW-0812">Transmembrane</keyword>
<evidence type="ECO:0000256" key="11">
    <source>
        <dbReference type="ARBA" id="ARBA00023136"/>
    </source>
</evidence>
<feature type="region of interest" description="Disordered" evidence="16">
    <location>
        <begin position="148"/>
        <end position="208"/>
    </location>
</feature>
<dbReference type="PANTHER" id="PTHR21142">
    <property type="entry name" value="SARCOGLYCANS"/>
    <property type="match status" value="1"/>
</dbReference>
<evidence type="ECO:0000313" key="18">
    <source>
        <dbReference type="Proteomes" id="UP000479000"/>
    </source>
</evidence>
<feature type="region of interest" description="Disordered" evidence="16">
    <location>
        <begin position="658"/>
        <end position="792"/>
    </location>
</feature>
<dbReference type="InterPro" id="IPR006875">
    <property type="entry name" value="Sarcoglycan"/>
</dbReference>
<organism evidence="17 18">
    <name type="scientific">Nesidiocoris tenuis</name>
    <dbReference type="NCBI Taxonomy" id="355587"/>
    <lineage>
        <taxon>Eukaryota</taxon>
        <taxon>Metazoa</taxon>
        <taxon>Ecdysozoa</taxon>
        <taxon>Arthropoda</taxon>
        <taxon>Hexapoda</taxon>
        <taxon>Insecta</taxon>
        <taxon>Pterygota</taxon>
        <taxon>Neoptera</taxon>
        <taxon>Paraneoptera</taxon>
        <taxon>Hemiptera</taxon>
        <taxon>Heteroptera</taxon>
        <taxon>Panheteroptera</taxon>
        <taxon>Cimicomorpha</taxon>
        <taxon>Miridae</taxon>
        <taxon>Dicyphina</taxon>
        <taxon>Nesidiocoris</taxon>
    </lineage>
</organism>
<reference evidence="17 18" key="1">
    <citation type="submission" date="2020-02" db="EMBL/GenBank/DDBJ databases">
        <authorList>
            <person name="Ferguson B K."/>
        </authorList>
    </citation>
    <scope>NUCLEOTIDE SEQUENCE [LARGE SCALE GENOMIC DNA]</scope>
</reference>
<evidence type="ECO:0000256" key="10">
    <source>
        <dbReference type="ARBA" id="ARBA00022989"/>
    </source>
</evidence>
<evidence type="ECO:0000313" key="17">
    <source>
        <dbReference type="EMBL" id="CAB0016695.1"/>
    </source>
</evidence>
<feature type="region of interest" description="Disordered" evidence="16">
    <location>
        <begin position="529"/>
        <end position="570"/>
    </location>
</feature>
<evidence type="ECO:0000256" key="7">
    <source>
        <dbReference type="ARBA" id="ARBA00022490"/>
    </source>
</evidence>
<dbReference type="GO" id="GO:0042383">
    <property type="term" value="C:sarcolemma"/>
    <property type="evidence" value="ECO:0007669"/>
    <property type="project" value="UniProtKB-SubCell"/>
</dbReference>
<keyword evidence="18" id="KW-1185">Reference proteome</keyword>
<keyword evidence="10" id="KW-1133">Transmembrane helix</keyword>
<keyword evidence="12" id="KW-1015">Disulfide bond</keyword>
<dbReference type="AlphaFoldDB" id="A0A6H5HGY3"/>